<dbReference type="EMBL" id="BLXT01001645">
    <property type="protein sequence ID" value="GFN86973.1"/>
    <property type="molecule type" value="Genomic_DNA"/>
</dbReference>
<dbReference type="AlphaFoldDB" id="A0AAV3YXY7"/>
<comment type="caution">
    <text evidence="1">The sequence shown here is derived from an EMBL/GenBank/DDBJ whole genome shotgun (WGS) entry which is preliminary data.</text>
</comment>
<sequence length="83" mass="9180">MWRAGRGDSTCIGTGSQACGGLGVVILPGPDIHRSFCHAITEMDITSIGHKFRHELFSPRTISFSSSLARPRPRRELHTDLYL</sequence>
<dbReference type="Proteomes" id="UP000735302">
    <property type="component" value="Unassembled WGS sequence"/>
</dbReference>
<accession>A0AAV3YXY7</accession>
<gene>
    <name evidence="1" type="ORF">PoB_001347900</name>
</gene>
<evidence type="ECO:0000313" key="1">
    <source>
        <dbReference type="EMBL" id="GFN86973.1"/>
    </source>
</evidence>
<keyword evidence="2" id="KW-1185">Reference proteome</keyword>
<dbReference type="PROSITE" id="PS51257">
    <property type="entry name" value="PROKAR_LIPOPROTEIN"/>
    <property type="match status" value="1"/>
</dbReference>
<proteinExistence type="predicted"/>
<name>A0AAV3YXY7_9GAST</name>
<protein>
    <submittedName>
        <fullName evidence="1">Uncharacterized protein</fullName>
    </submittedName>
</protein>
<evidence type="ECO:0000313" key="2">
    <source>
        <dbReference type="Proteomes" id="UP000735302"/>
    </source>
</evidence>
<reference evidence="1 2" key="1">
    <citation type="journal article" date="2021" name="Elife">
        <title>Chloroplast acquisition without the gene transfer in kleptoplastic sea slugs, Plakobranchus ocellatus.</title>
        <authorList>
            <person name="Maeda T."/>
            <person name="Takahashi S."/>
            <person name="Yoshida T."/>
            <person name="Shimamura S."/>
            <person name="Takaki Y."/>
            <person name="Nagai Y."/>
            <person name="Toyoda A."/>
            <person name="Suzuki Y."/>
            <person name="Arimoto A."/>
            <person name="Ishii H."/>
            <person name="Satoh N."/>
            <person name="Nishiyama T."/>
            <person name="Hasebe M."/>
            <person name="Maruyama T."/>
            <person name="Minagawa J."/>
            <person name="Obokata J."/>
            <person name="Shigenobu S."/>
        </authorList>
    </citation>
    <scope>NUCLEOTIDE SEQUENCE [LARGE SCALE GENOMIC DNA]</scope>
</reference>
<organism evidence="1 2">
    <name type="scientific">Plakobranchus ocellatus</name>
    <dbReference type="NCBI Taxonomy" id="259542"/>
    <lineage>
        <taxon>Eukaryota</taxon>
        <taxon>Metazoa</taxon>
        <taxon>Spiralia</taxon>
        <taxon>Lophotrochozoa</taxon>
        <taxon>Mollusca</taxon>
        <taxon>Gastropoda</taxon>
        <taxon>Heterobranchia</taxon>
        <taxon>Euthyneura</taxon>
        <taxon>Panpulmonata</taxon>
        <taxon>Sacoglossa</taxon>
        <taxon>Placobranchoidea</taxon>
        <taxon>Plakobranchidae</taxon>
        <taxon>Plakobranchus</taxon>
    </lineage>
</organism>